<organism evidence="1">
    <name type="scientific">Arundo donax</name>
    <name type="common">Giant reed</name>
    <name type="synonym">Donax arundinaceus</name>
    <dbReference type="NCBI Taxonomy" id="35708"/>
    <lineage>
        <taxon>Eukaryota</taxon>
        <taxon>Viridiplantae</taxon>
        <taxon>Streptophyta</taxon>
        <taxon>Embryophyta</taxon>
        <taxon>Tracheophyta</taxon>
        <taxon>Spermatophyta</taxon>
        <taxon>Magnoliopsida</taxon>
        <taxon>Liliopsida</taxon>
        <taxon>Poales</taxon>
        <taxon>Poaceae</taxon>
        <taxon>PACMAD clade</taxon>
        <taxon>Arundinoideae</taxon>
        <taxon>Arundineae</taxon>
        <taxon>Arundo</taxon>
    </lineage>
</organism>
<protein>
    <submittedName>
        <fullName evidence="1">Uncharacterized protein</fullName>
    </submittedName>
</protein>
<accession>A0A0A8YD71</accession>
<dbReference type="EMBL" id="GBRH01274106">
    <property type="protein sequence ID" value="JAD23789.1"/>
    <property type="molecule type" value="Transcribed_RNA"/>
</dbReference>
<name>A0A0A8YD71_ARUDO</name>
<reference evidence="1" key="1">
    <citation type="submission" date="2014-09" db="EMBL/GenBank/DDBJ databases">
        <authorList>
            <person name="Magalhaes I.L.F."/>
            <person name="Oliveira U."/>
            <person name="Santos F.R."/>
            <person name="Vidigal T.H.D.A."/>
            <person name="Brescovit A.D."/>
            <person name="Santos A.J."/>
        </authorList>
    </citation>
    <scope>NUCLEOTIDE SEQUENCE</scope>
    <source>
        <tissue evidence="1">Shoot tissue taken approximately 20 cm above the soil surface</tissue>
    </source>
</reference>
<proteinExistence type="predicted"/>
<reference evidence="1" key="2">
    <citation type="journal article" date="2015" name="Data Brief">
        <title>Shoot transcriptome of the giant reed, Arundo donax.</title>
        <authorList>
            <person name="Barrero R.A."/>
            <person name="Guerrero F.D."/>
            <person name="Moolhuijzen P."/>
            <person name="Goolsby J.A."/>
            <person name="Tidwell J."/>
            <person name="Bellgard S.E."/>
            <person name="Bellgard M.I."/>
        </authorList>
    </citation>
    <scope>NUCLEOTIDE SEQUENCE</scope>
    <source>
        <tissue evidence="1">Shoot tissue taken approximately 20 cm above the soil surface</tissue>
    </source>
</reference>
<evidence type="ECO:0000313" key="1">
    <source>
        <dbReference type="EMBL" id="JAD23789.1"/>
    </source>
</evidence>
<sequence length="32" mass="3844">MPLNKLLYSLYDWSIISLYISEHHCEMLLGFI</sequence>
<dbReference type="AlphaFoldDB" id="A0A0A8YD71"/>